<evidence type="ECO:0008006" key="4">
    <source>
        <dbReference type="Google" id="ProtNLM"/>
    </source>
</evidence>
<evidence type="ECO:0000313" key="3">
    <source>
        <dbReference type="Proteomes" id="UP001492380"/>
    </source>
</evidence>
<protein>
    <recommendedName>
        <fullName evidence="4">FHA domain-containing protein</fullName>
    </recommendedName>
</protein>
<name>A0ABR1YHU9_9PEZI</name>
<sequence length="210" mass="23164">MSTEADTRCFLLRPFVSEVRPSHVVVRFHPTHGREAIMPPHEFVLRKPRAAIKIRCETTGGGEGALLRRGGLEFINTSSTDEWYLASEGVGPRHADIYWDGRDDTIKITPVSIDGGPIRYTVVDTAPLAAGEHKVLEVGSNIEFGIACTYDPFACWTVASIDFGASKKTRAAGYEHYMNWAIGGFFSFCISNLTGIALLFAFSWVVGFEQ</sequence>
<feature type="non-terminal residue" evidence="2">
    <location>
        <position position="210"/>
    </location>
</feature>
<keyword evidence="1" id="KW-0472">Membrane</keyword>
<feature type="transmembrane region" description="Helical" evidence="1">
    <location>
        <begin position="177"/>
        <end position="206"/>
    </location>
</feature>
<organism evidence="2 3">
    <name type="scientific">Phyllosticta capitalensis</name>
    <dbReference type="NCBI Taxonomy" id="121624"/>
    <lineage>
        <taxon>Eukaryota</taxon>
        <taxon>Fungi</taxon>
        <taxon>Dikarya</taxon>
        <taxon>Ascomycota</taxon>
        <taxon>Pezizomycotina</taxon>
        <taxon>Dothideomycetes</taxon>
        <taxon>Dothideomycetes incertae sedis</taxon>
        <taxon>Botryosphaeriales</taxon>
        <taxon>Phyllostictaceae</taxon>
        <taxon>Phyllosticta</taxon>
    </lineage>
</organism>
<keyword evidence="3" id="KW-1185">Reference proteome</keyword>
<dbReference type="Proteomes" id="UP001492380">
    <property type="component" value="Unassembled WGS sequence"/>
</dbReference>
<dbReference type="EMBL" id="JBBWRZ010000008">
    <property type="protein sequence ID" value="KAK8230314.1"/>
    <property type="molecule type" value="Genomic_DNA"/>
</dbReference>
<reference evidence="2 3" key="1">
    <citation type="submission" date="2024-04" db="EMBL/GenBank/DDBJ databases">
        <title>Phyllosticta paracitricarpa is synonymous to the EU quarantine fungus P. citricarpa based on phylogenomic analyses.</title>
        <authorList>
            <consortium name="Lawrence Berkeley National Laboratory"/>
            <person name="Van Ingen-Buijs V.A."/>
            <person name="Van Westerhoven A.C."/>
            <person name="Haridas S."/>
            <person name="Skiadas P."/>
            <person name="Martin F."/>
            <person name="Groenewald J.Z."/>
            <person name="Crous P.W."/>
            <person name="Seidl M.F."/>
        </authorList>
    </citation>
    <scope>NUCLEOTIDE SEQUENCE [LARGE SCALE GENOMIC DNA]</scope>
    <source>
        <strain evidence="2 3">CBS 123374</strain>
    </source>
</reference>
<keyword evidence="1" id="KW-1133">Transmembrane helix</keyword>
<accession>A0ABR1YHU9</accession>
<proteinExistence type="predicted"/>
<comment type="caution">
    <text evidence="2">The sequence shown here is derived from an EMBL/GenBank/DDBJ whole genome shotgun (WGS) entry which is preliminary data.</text>
</comment>
<evidence type="ECO:0000256" key="1">
    <source>
        <dbReference type="SAM" id="Phobius"/>
    </source>
</evidence>
<evidence type="ECO:0000313" key="2">
    <source>
        <dbReference type="EMBL" id="KAK8230314.1"/>
    </source>
</evidence>
<gene>
    <name evidence="2" type="ORF">HDK90DRAFT_526656</name>
</gene>
<keyword evidence="1" id="KW-0812">Transmembrane</keyword>